<evidence type="ECO:0000256" key="2">
    <source>
        <dbReference type="ARBA" id="ARBA00023015"/>
    </source>
</evidence>
<evidence type="ECO:0000256" key="4">
    <source>
        <dbReference type="ARBA" id="ARBA00023163"/>
    </source>
</evidence>
<feature type="domain" description="HTH lysR-type" evidence="5">
    <location>
        <begin position="4"/>
        <end position="61"/>
    </location>
</feature>
<dbReference type="GO" id="GO:0003677">
    <property type="term" value="F:DNA binding"/>
    <property type="evidence" value="ECO:0007669"/>
    <property type="project" value="UniProtKB-KW"/>
</dbReference>
<dbReference type="PANTHER" id="PTHR30118">
    <property type="entry name" value="HTH-TYPE TRANSCRIPTIONAL REGULATOR LEUO-RELATED"/>
    <property type="match status" value="1"/>
</dbReference>
<dbReference type="Proteomes" id="UP000283627">
    <property type="component" value="Unassembled WGS sequence"/>
</dbReference>
<keyword evidence="3" id="KW-0238">DNA-binding</keyword>
<keyword evidence="2" id="KW-0805">Transcription regulation</keyword>
<dbReference type="PROSITE" id="PS50931">
    <property type="entry name" value="HTH_LYSR"/>
    <property type="match status" value="1"/>
</dbReference>
<dbReference type="Pfam" id="PF00126">
    <property type="entry name" value="HTH_1"/>
    <property type="match status" value="1"/>
</dbReference>
<organism evidence="6 7">
    <name type="scientific">Pseudomonas frederiksbergensis</name>
    <dbReference type="NCBI Taxonomy" id="104087"/>
    <lineage>
        <taxon>Bacteria</taxon>
        <taxon>Pseudomonadati</taxon>
        <taxon>Pseudomonadota</taxon>
        <taxon>Gammaproteobacteria</taxon>
        <taxon>Pseudomonadales</taxon>
        <taxon>Pseudomonadaceae</taxon>
        <taxon>Pseudomonas</taxon>
    </lineage>
</organism>
<comment type="similarity">
    <text evidence="1">Belongs to the LysR transcriptional regulatory family.</text>
</comment>
<dbReference type="InterPro" id="IPR036390">
    <property type="entry name" value="WH_DNA-bd_sf"/>
</dbReference>
<dbReference type="GO" id="GO:0003700">
    <property type="term" value="F:DNA-binding transcription factor activity"/>
    <property type="evidence" value="ECO:0007669"/>
    <property type="project" value="InterPro"/>
</dbReference>
<dbReference type="CDD" id="cd08460">
    <property type="entry name" value="PBP2_DntR_like_1"/>
    <property type="match status" value="1"/>
</dbReference>
<dbReference type="EMBL" id="MOBP01000012">
    <property type="protein sequence ID" value="RON51969.1"/>
    <property type="molecule type" value="Genomic_DNA"/>
</dbReference>
<dbReference type="InterPro" id="IPR050389">
    <property type="entry name" value="LysR-type_TF"/>
</dbReference>
<dbReference type="AlphaFoldDB" id="A0A423KGL7"/>
<dbReference type="Gene3D" id="3.40.190.10">
    <property type="entry name" value="Periplasmic binding protein-like II"/>
    <property type="match status" value="2"/>
</dbReference>
<dbReference type="Gene3D" id="1.10.10.10">
    <property type="entry name" value="Winged helix-like DNA-binding domain superfamily/Winged helix DNA-binding domain"/>
    <property type="match status" value="1"/>
</dbReference>
<dbReference type="InterPro" id="IPR000847">
    <property type="entry name" value="LysR_HTH_N"/>
</dbReference>
<reference evidence="6 7" key="1">
    <citation type="submission" date="2016-10" db="EMBL/GenBank/DDBJ databases">
        <title>Comparative genome analysis of multiple Pseudomonas spp. focuses on biocontrol and plant growth promoting traits.</title>
        <authorList>
            <person name="Tao X.-Y."/>
            <person name="Taylor C.G."/>
        </authorList>
    </citation>
    <scope>NUCLEOTIDE SEQUENCE [LARGE SCALE GENOMIC DNA]</scope>
    <source>
        <strain evidence="6 7">39A2</strain>
    </source>
</reference>
<gene>
    <name evidence="6" type="ORF">BK665_18190</name>
</gene>
<dbReference type="SUPFAM" id="SSF46785">
    <property type="entry name" value="Winged helix' DNA-binding domain"/>
    <property type="match status" value="1"/>
</dbReference>
<dbReference type="InterPro" id="IPR005119">
    <property type="entry name" value="LysR_subst-bd"/>
</dbReference>
<comment type="caution">
    <text evidence="6">The sequence shown here is derived from an EMBL/GenBank/DDBJ whole genome shotgun (WGS) entry which is preliminary data.</text>
</comment>
<evidence type="ECO:0000259" key="5">
    <source>
        <dbReference type="PROSITE" id="PS50931"/>
    </source>
</evidence>
<dbReference type="Pfam" id="PF03466">
    <property type="entry name" value="LysR_substrate"/>
    <property type="match status" value="1"/>
</dbReference>
<evidence type="ECO:0000256" key="1">
    <source>
        <dbReference type="ARBA" id="ARBA00009437"/>
    </source>
</evidence>
<dbReference type="SUPFAM" id="SSF53850">
    <property type="entry name" value="Periplasmic binding protein-like II"/>
    <property type="match status" value="1"/>
</dbReference>
<evidence type="ECO:0000256" key="3">
    <source>
        <dbReference type="ARBA" id="ARBA00023125"/>
    </source>
</evidence>
<dbReference type="InterPro" id="IPR036388">
    <property type="entry name" value="WH-like_DNA-bd_sf"/>
</dbReference>
<accession>A0A423KGL7</accession>
<dbReference type="PANTHER" id="PTHR30118:SF15">
    <property type="entry name" value="TRANSCRIPTIONAL REGULATORY PROTEIN"/>
    <property type="match status" value="1"/>
</dbReference>
<name>A0A423KGL7_9PSED</name>
<dbReference type="OrthoDB" id="8717159at2"/>
<evidence type="ECO:0000313" key="7">
    <source>
        <dbReference type="Proteomes" id="UP000283627"/>
    </source>
</evidence>
<evidence type="ECO:0000313" key="6">
    <source>
        <dbReference type="EMBL" id="RON51969.1"/>
    </source>
</evidence>
<protein>
    <submittedName>
        <fullName evidence="6">LysR family transcriptional regulator</fullName>
    </submittedName>
</protein>
<sequence>MSDIDLNLLLALDMLLAECSVTRAAQRLSLSTSAMSRTLTRLRAVTGDPLLVRAGRGLVPTPRAMELRDQVHELTRNARVILRPQISNVDIASVEGTFTIRASQSFMAWLSGPLVTAVAQLAPRMCLRFEARPQKDAQSLREGMVDLDIGLLGTSAPEIRTRFLFHDAYVGVVRVGHPILASKHVTAEHFAAFNHVVALQEGSAIEPLNNKLESSGLRRKITVVVPGYPDAIRIACRSELIAVVPRSCLDSARLDGSSLELISFELPVRLPRFQISAMWHPRMDADPVHRCLRNCIISLCQEAYPSTLDPIPSTRKG</sequence>
<keyword evidence="4" id="KW-0804">Transcription</keyword>
<proteinExistence type="inferred from homology"/>